<feature type="domain" description="Glycosyl transferase family 1" evidence="1">
    <location>
        <begin position="271"/>
        <end position="379"/>
    </location>
</feature>
<accession>A0A1D8A5Y0</accession>
<keyword evidence="3" id="KW-1185">Reference proteome</keyword>
<dbReference type="Proteomes" id="UP000094626">
    <property type="component" value="Chromosome"/>
</dbReference>
<dbReference type="InterPro" id="IPR001296">
    <property type="entry name" value="Glyco_trans_1"/>
</dbReference>
<sequence length="451" mass="49661">MPEVLGLGGRCVAVGDTLQVRDLAELAALPTAAAELSSGSDYAAFWDQMLIAASSDPSVSVPERPRIALVTPIFPQKGGPPHSSLDLALALTEIAQLDIWTDGDMLPSHRARMNAVYRLDATFEADRYDAIVYVLGNHPMYLKIFDMMCEHGGTLILHDAHMVDFLNHRYGRKRLGMLLSQEHGAPIDASDPGKVIGRLAEYGRPFLREIVRHANPTIVHSPTSAAVLHDLYGIDANYFPVAMPYPFERSELTPEARLQAKLALGIAALRPCIASFGEVHMMKGAKQCLFVMKELLDWGIDFQFLFVGPVDKSLGNELRERIEQYGLQDHVVIKGPVSEADYIQHLKAVDIVLQIRQIPFGQVSGALLDAVSAGMHGVASENLARSIEAPPLVRRVNDKASPTIYAEQLAEMIAAKSYEDRPGPGWEDFTVKHDFGRYARNLLSMLFGKRG</sequence>
<dbReference type="Pfam" id="PF00534">
    <property type="entry name" value="Glycos_transf_1"/>
    <property type="match status" value="1"/>
</dbReference>
<dbReference type="AlphaFoldDB" id="A0A1D8A5Y0"/>
<reference evidence="3" key="1">
    <citation type="journal article" date="2017" name="J. Biotechnol.">
        <title>Complete genome sequence of Novosphingobium resinovorum SA1, a versatile xenobiotic-degrading bacterium capable of utilizing sulfanilic acid.</title>
        <authorList>
            <person name="Hegedus B."/>
            <person name="Kos P.B."/>
            <person name="Balint B."/>
            <person name="Maroti G."/>
            <person name="Gan H.M."/>
            <person name="Perei K."/>
            <person name="Rakhely G."/>
        </authorList>
    </citation>
    <scope>NUCLEOTIDE SEQUENCE [LARGE SCALE GENOMIC DNA]</scope>
    <source>
        <strain evidence="3">SA1</strain>
    </source>
</reference>
<evidence type="ECO:0000313" key="3">
    <source>
        <dbReference type="Proteomes" id="UP000094626"/>
    </source>
</evidence>
<dbReference type="EMBL" id="CP017075">
    <property type="protein sequence ID" value="AOR77491.1"/>
    <property type="molecule type" value="Genomic_DNA"/>
</dbReference>
<dbReference type="GO" id="GO:0016757">
    <property type="term" value="F:glycosyltransferase activity"/>
    <property type="evidence" value="ECO:0007669"/>
    <property type="project" value="InterPro"/>
</dbReference>
<dbReference type="Gene3D" id="3.40.50.2000">
    <property type="entry name" value="Glycogen Phosphorylase B"/>
    <property type="match status" value="2"/>
</dbReference>
<dbReference type="SUPFAM" id="SSF53756">
    <property type="entry name" value="UDP-Glycosyltransferase/glycogen phosphorylase"/>
    <property type="match status" value="1"/>
</dbReference>
<evidence type="ECO:0000259" key="1">
    <source>
        <dbReference type="Pfam" id="PF00534"/>
    </source>
</evidence>
<name>A0A1D8A5Y0_9SPHN</name>
<proteinExistence type="predicted"/>
<evidence type="ECO:0000313" key="2">
    <source>
        <dbReference type="EMBL" id="AOR77491.1"/>
    </source>
</evidence>
<organism evidence="2 3">
    <name type="scientific">Novosphingobium resinovorum</name>
    <dbReference type="NCBI Taxonomy" id="158500"/>
    <lineage>
        <taxon>Bacteria</taxon>
        <taxon>Pseudomonadati</taxon>
        <taxon>Pseudomonadota</taxon>
        <taxon>Alphaproteobacteria</taxon>
        <taxon>Sphingomonadales</taxon>
        <taxon>Sphingomonadaceae</taxon>
        <taxon>Novosphingobium</taxon>
    </lineage>
</organism>
<gene>
    <name evidence="2" type="ORF">BES08_12540</name>
</gene>
<protein>
    <recommendedName>
        <fullName evidence="1">Glycosyl transferase family 1 domain-containing protein</fullName>
    </recommendedName>
</protein>
<dbReference type="KEGG" id="nre:BES08_12540"/>